<organism evidence="2 3">
    <name type="scientific">Chitinophaga costaii</name>
    <dbReference type="NCBI Taxonomy" id="1335309"/>
    <lineage>
        <taxon>Bacteria</taxon>
        <taxon>Pseudomonadati</taxon>
        <taxon>Bacteroidota</taxon>
        <taxon>Chitinophagia</taxon>
        <taxon>Chitinophagales</taxon>
        <taxon>Chitinophagaceae</taxon>
        <taxon>Chitinophaga</taxon>
    </lineage>
</organism>
<dbReference type="OrthoDB" id="9812409at2"/>
<dbReference type="AlphaFoldDB" id="A0A1C4EJB4"/>
<keyword evidence="1" id="KW-1133">Transmembrane helix</keyword>
<sequence>MSKLTFADIFTIAGIGVVAGSRALLAPALVSRKLQQQKDLALHQPHKSIRFNKASVWTVLSAGELVGDKLPMAKDRILPMSLVGRGISGGLAGAQVGHQLKQKAWVGALIGSATALGATYLLWYARTRLTKHTKVPDTVAGLAEDAMVFCLGHKVLQRL</sequence>
<keyword evidence="3" id="KW-1185">Reference proteome</keyword>
<evidence type="ECO:0000256" key="1">
    <source>
        <dbReference type="SAM" id="Phobius"/>
    </source>
</evidence>
<evidence type="ECO:0000313" key="2">
    <source>
        <dbReference type="EMBL" id="SCC43572.1"/>
    </source>
</evidence>
<name>A0A1C4EJB4_9BACT</name>
<proteinExistence type="predicted"/>
<feature type="transmembrane region" description="Helical" evidence="1">
    <location>
        <begin position="6"/>
        <end position="30"/>
    </location>
</feature>
<reference evidence="2 3" key="1">
    <citation type="submission" date="2016-08" db="EMBL/GenBank/DDBJ databases">
        <authorList>
            <person name="Seilhamer J.J."/>
        </authorList>
    </citation>
    <scope>NUCLEOTIDE SEQUENCE [LARGE SCALE GENOMIC DNA]</scope>
    <source>
        <strain evidence="2 3">A37T2</strain>
    </source>
</reference>
<gene>
    <name evidence="2" type="ORF">GA0116948_108154</name>
</gene>
<dbReference type="Proteomes" id="UP000242818">
    <property type="component" value="Unassembled WGS sequence"/>
</dbReference>
<keyword evidence="1" id="KW-0812">Transmembrane</keyword>
<keyword evidence="1" id="KW-0472">Membrane</keyword>
<dbReference type="RefSeq" id="WP_089712805.1">
    <property type="nucleotide sequence ID" value="NZ_FMAR01000008.1"/>
</dbReference>
<evidence type="ECO:0000313" key="3">
    <source>
        <dbReference type="Proteomes" id="UP000242818"/>
    </source>
</evidence>
<dbReference type="EMBL" id="FMAR01000008">
    <property type="protein sequence ID" value="SCC43572.1"/>
    <property type="molecule type" value="Genomic_DNA"/>
</dbReference>
<protein>
    <submittedName>
        <fullName evidence="2">Uncharacterized membrane protein</fullName>
    </submittedName>
</protein>
<dbReference type="STRING" id="1335309.GA0116948_108154"/>
<feature type="transmembrane region" description="Helical" evidence="1">
    <location>
        <begin position="104"/>
        <end position="124"/>
    </location>
</feature>
<accession>A0A1C4EJB4</accession>